<dbReference type="Pfam" id="PF01204">
    <property type="entry name" value="Trehalase"/>
    <property type="match status" value="1"/>
</dbReference>
<dbReference type="EMBL" id="SRLO01000216">
    <property type="protein sequence ID" value="TNN66657.1"/>
    <property type="molecule type" value="Genomic_DNA"/>
</dbReference>
<evidence type="ECO:0000256" key="3">
    <source>
        <dbReference type="ARBA" id="ARBA00012757"/>
    </source>
</evidence>
<dbReference type="GO" id="GO:0004555">
    <property type="term" value="F:alpha,alpha-trehalase activity"/>
    <property type="evidence" value="ECO:0007669"/>
    <property type="project" value="UniProtKB-EC"/>
</dbReference>
<dbReference type="PANTHER" id="PTHR23403">
    <property type="entry name" value="TREHALASE"/>
    <property type="match status" value="1"/>
</dbReference>
<keyword evidence="8" id="KW-1185">Reference proteome</keyword>
<evidence type="ECO:0000256" key="2">
    <source>
        <dbReference type="ARBA" id="ARBA00005615"/>
    </source>
</evidence>
<evidence type="ECO:0000313" key="7">
    <source>
        <dbReference type="EMBL" id="TNN66657.1"/>
    </source>
</evidence>
<proteinExistence type="inferred from homology"/>
<evidence type="ECO:0000256" key="5">
    <source>
        <dbReference type="ARBA" id="ARBA00030473"/>
    </source>
</evidence>
<evidence type="ECO:0000256" key="1">
    <source>
        <dbReference type="ARBA" id="ARBA00001576"/>
    </source>
</evidence>
<comment type="caution">
    <text evidence="7">The sequence shown here is derived from an EMBL/GenBank/DDBJ whole genome shotgun (WGS) entry which is preliminary data.</text>
</comment>
<dbReference type="PANTHER" id="PTHR23403:SF1">
    <property type="entry name" value="TREHALASE"/>
    <property type="match status" value="1"/>
</dbReference>
<dbReference type="AlphaFoldDB" id="A0A4Z2HLM8"/>
<evidence type="ECO:0000313" key="8">
    <source>
        <dbReference type="Proteomes" id="UP000314294"/>
    </source>
</evidence>
<dbReference type="Proteomes" id="UP000314294">
    <property type="component" value="Unassembled WGS sequence"/>
</dbReference>
<dbReference type="InterPro" id="IPR001661">
    <property type="entry name" value="Glyco_hydro_37"/>
</dbReference>
<dbReference type="Gene3D" id="1.50.10.10">
    <property type="match status" value="1"/>
</dbReference>
<comment type="catalytic activity">
    <reaction evidence="1">
        <text>alpha,alpha-trehalose + H2O = alpha-D-glucose + beta-D-glucose</text>
        <dbReference type="Rhea" id="RHEA:32675"/>
        <dbReference type="ChEBI" id="CHEBI:15377"/>
        <dbReference type="ChEBI" id="CHEBI:15903"/>
        <dbReference type="ChEBI" id="CHEBI:16551"/>
        <dbReference type="ChEBI" id="CHEBI:17925"/>
        <dbReference type="EC" id="3.2.1.28"/>
    </reaction>
</comment>
<accession>A0A4Z2HLM8</accession>
<evidence type="ECO:0000256" key="6">
    <source>
        <dbReference type="ARBA" id="ARBA00031637"/>
    </source>
</evidence>
<evidence type="ECO:0000256" key="4">
    <source>
        <dbReference type="ARBA" id="ARBA00019905"/>
    </source>
</evidence>
<gene>
    <name evidence="7" type="primary">Treh</name>
    <name evidence="7" type="ORF">EYF80_023191</name>
</gene>
<reference evidence="7 8" key="1">
    <citation type="submission" date="2019-03" db="EMBL/GenBank/DDBJ databases">
        <title>First draft genome of Liparis tanakae, snailfish: a comprehensive survey of snailfish specific genes.</title>
        <authorList>
            <person name="Kim W."/>
            <person name="Song I."/>
            <person name="Jeong J.-H."/>
            <person name="Kim D."/>
            <person name="Kim S."/>
            <person name="Ryu S."/>
            <person name="Song J.Y."/>
            <person name="Lee S.K."/>
        </authorList>
    </citation>
    <scope>NUCLEOTIDE SEQUENCE [LARGE SCALE GENOMIC DNA]</scope>
    <source>
        <tissue evidence="7">Muscle</tissue>
    </source>
</reference>
<dbReference type="GO" id="GO:0005993">
    <property type="term" value="P:trehalose catabolic process"/>
    <property type="evidence" value="ECO:0007669"/>
    <property type="project" value="TreeGrafter"/>
</dbReference>
<dbReference type="InterPro" id="IPR012341">
    <property type="entry name" value="6hp_glycosidase-like_sf"/>
</dbReference>
<sequence length="120" mass="13447">MDLQADAESGCDFASRWYTDGRINGSLGDTGTNRVLPTDLKRTLASFHRILGDGDSAALSEQHAARRLEVMESVLWDAERGACFDFNLTPNTLSFPPPTWHLFGHRALLGLRWERRQSSI</sequence>
<organism evidence="7 8">
    <name type="scientific">Liparis tanakae</name>
    <name type="common">Tanaka's snailfish</name>
    <dbReference type="NCBI Taxonomy" id="230148"/>
    <lineage>
        <taxon>Eukaryota</taxon>
        <taxon>Metazoa</taxon>
        <taxon>Chordata</taxon>
        <taxon>Craniata</taxon>
        <taxon>Vertebrata</taxon>
        <taxon>Euteleostomi</taxon>
        <taxon>Actinopterygii</taxon>
        <taxon>Neopterygii</taxon>
        <taxon>Teleostei</taxon>
        <taxon>Neoteleostei</taxon>
        <taxon>Acanthomorphata</taxon>
        <taxon>Eupercaria</taxon>
        <taxon>Perciformes</taxon>
        <taxon>Cottioidei</taxon>
        <taxon>Cottales</taxon>
        <taxon>Liparidae</taxon>
        <taxon>Liparis</taxon>
    </lineage>
</organism>
<dbReference type="SUPFAM" id="SSF48208">
    <property type="entry name" value="Six-hairpin glycosidases"/>
    <property type="match status" value="1"/>
</dbReference>
<comment type="similarity">
    <text evidence="2">Belongs to the glycosyl hydrolase 37 family.</text>
</comment>
<dbReference type="EC" id="3.2.1.28" evidence="3"/>
<dbReference type="InterPro" id="IPR008928">
    <property type="entry name" value="6-hairpin_glycosidase_sf"/>
</dbReference>
<name>A0A4Z2HLM8_9TELE</name>
<protein>
    <recommendedName>
        <fullName evidence="4">Trehalase</fullName>
        <ecNumber evidence="3">3.2.1.28</ecNumber>
    </recommendedName>
    <alternativeName>
        <fullName evidence="5">Alpha,alpha-trehalase</fullName>
    </alternativeName>
    <alternativeName>
        <fullName evidence="6">Alpha,alpha-trehalose glucohydrolase</fullName>
    </alternativeName>
</protein>